<dbReference type="RefSeq" id="WP_013225724.1">
    <property type="nucleotide sequence ID" value="NC_014318.1"/>
</dbReference>
<name>A0A0H3D5U4_AMYMU</name>
<dbReference type="eggNOG" id="COG1541">
    <property type="taxonomic scope" value="Bacteria"/>
</dbReference>
<reference evidence="1 2" key="1">
    <citation type="journal article" date="2010" name="Cell Res.">
        <title>Complete genome sequence of the rifamycin SV-producing Amycolatopsis mediterranei U32 revealed its genetic characteristics in phylogeny and metabolism.</title>
        <authorList>
            <person name="Zhao W."/>
            <person name="Zhong Y."/>
            <person name="Yuan H."/>
            <person name="Wang J."/>
            <person name="Zheng H."/>
            <person name="Wang Y."/>
            <person name="Cen X."/>
            <person name="Xu F."/>
            <person name="Bai J."/>
            <person name="Han X."/>
            <person name="Lu G."/>
            <person name="Zhu Y."/>
            <person name="Shao Z."/>
            <person name="Yan H."/>
            <person name="Li C."/>
            <person name="Peng N."/>
            <person name="Zhang Z."/>
            <person name="Zhang Y."/>
            <person name="Lin W."/>
            <person name="Fan Y."/>
            <person name="Qin Z."/>
            <person name="Hu Y."/>
            <person name="Zhu B."/>
            <person name="Wang S."/>
            <person name="Ding X."/>
            <person name="Zhao G.P."/>
        </authorList>
    </citation>
    <scope>NUCLEOTIDE SEQUENCE [LARGE SCALE GENOMIC DNA]</scope>
    <source>
        <strain evidence="2">U-32</strain>
    </source>
</reference>
<gene>
    <name evidence="1" type="ordered locus">AMED_3873</name>
</gene>
<dbReference type="Proteomes" id="UP000000328">
    <property type="component" value="Chromosome"/>
</dbReference>
<dbReference type="PATRIC" id="fig|749927.5.peg.4003"/>
<sequence length="448" mass="49940">MDQASRALLDMGQAPELYRYAPEELLPLHLEAADAVVAERRQQVPILDRRAREAGIDRISRKSDLVPLLFPHSTYKSYPTSFVEKKRWKDLARWLTTLSSDDATTVDFDGVTDEDEWVDRLRENGHFVIATSGTTGKCSFLRHSTEDRARKADAFARQLGWPFARADGSRSYFWLGPHIGVNSAMDAATLGASLWSTPDNAFFLTDERLRLTDISRLAAMRRRMADGVATPGEIAAFEKQQQARSQALYPGIDAFIDRLLDRRNEKLSISGTWAQHLLVRDRARERGIPDGAFHPESIVSAGGGIKNVALPEDYQEQVARFYGDVVRTGTYGMTEMFQLMNRCEKLRYHLPPGLLPLVLDQAGETLLNTEDVTGEVVVGRFAFVDFAITGRWSGTITSDRVEFDTGAHCLCGRPGPTILDTITRYRTDDDTIGCAGTIDGYIRGALAS</sequence>
<evidence type="ECO:0000313" key="1">
    <source>
        <dbReference type="EMBL" id="ADJ45652.1"/>
    </source>
</evidence>
<dbReference type="EMBL" id="CP002000">
    <property type="protein sequence ID" value="ADJ45652.1"/>
    <property type="molecule type" value="Genomic_DNA"/>
</dbReference>
<dbReference type="OrthoDB" id="3597198at2"/>
<dbReference type="Gene3D" id="3.40.50.12780">
    <property type="entry name" value="N-terminal domain of ligase-like"/>
    <property type="match status" value="1"/>
</dbReference>
<protein>
    <submittedName>
        <fullName evidence="1">Uncharacterized protein</fullName>
    </submittedName>
</protein>
<dbReference type="SUPFAM" id="SSF56801">
    <property type="entry name" value="Acetyl-CoA synthetase-like"/>
    <property type="match status" value="1"/>
</dbReference>
<organism evidence="1 2">
    <name type="scientific">Amycolatopsis mediterranei (strain U-32)</name>
    <dbReference type="NCBI Taxonomy" id="749927"/>
    <lineage>
        <taxon>Bacteria</taxon>
        <taxon>Bacillati</taxon>
        <taxon>Actinomycetota</taxon>
        <taxon>Actinomycetes</taxon>
        <taxon>Pseudonocardiales</taxon>
        <taxon>Pseudonocardiaceae</taxon>
        <taxon>Amycolatopsis</taxon>
    </lineage>
</organism>
<proteinExistence type="predicted"/>
<dbReference type="AlphaFoldDB" id="A0A0H3D5U4"/>
<dbReference type="HOGENOM" id="CLU_578493_0_0_11"/>
<dbReference type="GeneID" id="92871614"/>
<dbReference type="KEGG" id="amd:AMED_3873"/>
<accession>A0A0H3D5U4</accession>
<dbReference type="InterPro" id="IPR042099">
    <property type="entry name" value="ANL_N_sf"/>
</dbReference>
<evidence type="ECO:0000313" key="2">
    <source>
        <dbReference type="Proteomes" id="UP000000328"/>
    </source>
</evidence>